<dbReference type="InterPro" id="IPR005343">
    <property type="entry name" value="Noc2"/>
</dbReference>
<reference evidence="4 5" key="1">
    <citation type="submission" date="2023-03" db="EMBL/GenBank/DDBJ databases">
        <title>High recombination rates correlate with genetic variation in Cardiocondyla obscurior ants.</title>
        <authorList>
            <person name="Errbii M."/>
        </authorList>
    </citation>
    <scope>NUCLEOTIDE SEQUENCE [LARGE SCALE GENOMIC DNA]</scope>
    <source>
        <strain evidence="4">Alpha-2009</strain>
        <tissue evidence="4">Whole body</tissue>
    </source>
</reference>
<keyword evidence="5" id="KW-1185">Reference proteome</keyword>
<dbReference type="GO" id="GO:0005654">
    <property type="term" value="C:nucleoplasm"/>
    <property type="evidence" value="ECO:0007669"/>
    <property type="project" value="TreeGrafter"/>
</dbReference>
<sequence>MSTNLRISSTSSVEIISDHLIGGRTEEARRELRKRAHWSTILIDLDRNRILIFFYFTLRTLSSFDDEDNNTFAMGLNNKHISNRNSKVASDDSDQSKGTDKCKKITIQILKTWQQEIQTDKSIVTIKHVIEAFHSAVNSTTASSDIILQYTVGGSATYNGLIQLCVMQLPDAFKQFLKLDPESQGVHKSKRFEKIQEILKCYMLDLVKVLEQVALSNNNAAVTVLLKHLHQMLPYTELISSLNKPLLKILLNLWSTADQTIYIIAFINILHIATSKEFVVDELLEVMYEIYSQNMKIVSLKTLPRINFMRDSLIEIYLLDHNTSYSHAFLHIRQLAIDLKNAVSLNNKKHIQTVYNWQYINSLRLWTELITRAGNKSMLPSLLYPLVQIIIGTIKVNPTVTYYPLRFHCLEMLINISKGTGTFIPILPFLLEILDSYDFNKRHQTATMKPISFACILRISKSQLVENSFKDSIIETIYQLILEYAASESYKIYFPDLYTSCIIQLKEFLKKCHVAIYCKKMKQLLSLIEENKKFIENERSKATVDLQNMAKIINWENRIKTDGTEIVKFYASYINHRKSQNHKFPVKKKEKVSVPVKRKSTKRKLELCKR</sequence>
<organism evidence="4 5">
    <name type="scientific">Cardiocondyla obscurior</name>
    <dbReference type="NCBI Taxonomy" id="286306"/>
    <lineage>
        <taxon>Eukaryota</taxon>
        <taxon>Metazoa</taxon>
        <taxon>Ecdysozoa</taxon>
        <taxon>Arthropoda</taxon>
        <taxon>Hexapoda</taxon>
        <taxon>Insecta</taxon>
        <taxon>Pterygota</taxon>
        <taxon>Neoptera</taxon>
        <taxon>Endopterygota</taxon>
        <taxon>Hymenoptera</taxon>
        <taxon>Apocrita</taxon>
        <taxon>Aculeata</taxon>
        <taxon>Formicoidea</taxon>
        <taxon>Formicidae</taxon>
        <taxon>Myrmicinae</taxon>
        <taxon>Cardiocondyla</taxon>
    </lineage>
</organism>
<accession>A0AAW2GG70</accession>
<dbReference type="EMBL" id="JADYXP020000004">
    <property type="protein sequence ID" value="KAL0126548.1"/>
    <property type="molecule type" value="Genomic_DNA"/>
</dbReference>
<comment type="subcellular location">
    <subcellularLocation>
        <location evidence="1">Nucleus</location>
    </subcellularLocation>
</comment>
<name>A0AAW2GG70_9HYME</name>
<comment type="caution">
    <text evidence="4">The sequence shown here is derived from an EMBL/GenBank/DDBJ whole genome shotgun (WGS) entry which is preliminary data.</text>
</comment>
<dbReference type="GO" id="GO:0000122">
    <property type="term" value="P:negative regulation of transcription by RNA polymerase II"/>
    <property type="evidence" value="ECO:0007669"/>
    <property type="project" value="TreeGrafter"/>
</dbReference>
<dbReference type="GO" id="GO:0003714">
    <property type="term" value="F:transcription corepressor activity"/>
    <property type="evidence" value="ECO:0007669"/>
    <property type="project" value="TreeGrafter"/>
</dbReference>
<keyword evidence="3" id="KW-0539">Nucleus</keyword>
<evidence type="ECO:0008006" key="6">
    <source>
        <dbReference type="Google" id="ProtNLM"/>
    </source>
</evidence>
<dbReference type="PANTHER" id="PTHR12687">
    <property type="entry name" value="NUCLEOLAR COMPLEX 2 AND RAD4-RELATED"/>
    <property type="match status" value="1"/>
</dbReference>
<dbReference type="SUPFAM" id="SSF48371">
    <property type="entry name" value="ARM repeat"/>
    <property type="match status" value="1"/>
</dbReference>
<dbReference type="GO" id="GO:0030690">
    <property type="term" value="C:Noc1p-Noc2p complex"/>
    <property type="evidence" value="ECO:0007669"/>
    <property type="project" value="TreeGrafter"/>
</dbReference>
<comment type="similarity">
    <text evidence="2">Belongs to the NOC2 family.</text>
</comment>
<dbReference type="GO" id="GO:0042393">
    <property type="term" value="F:histone binding"/>
    <property type="evidence" value="ECO:0007669"/>
    <property type="project" value="TreeGrafter"/>
</dbReference>
<dbReference type="Pfam" id="PF03715">
    <property type="entry name" value="Noc2"/>
    <property type="match status" value="1"/>
</dbReference>
<protein>
    <recommendedName>
        <fullName evidence="6">Nucleolar complex protein 2 homolog</fullName>
    </recommendedName>
</protein>
<dbReference type="GO" id="GO:0042273">
    <property type="term" value="P:ribosomal large subunit biogenesis"/>
    <property type="evidence" value="ECO:0007669"/>
    <property type="project" value="TreeGrafter"/>
</dbReference>
<evidence type="ECO:0000256" key="3">
    <source>
        <dbReference type="ARBA" id="ARBA00023242"/>
    </source>
</evidence>
<evidence type="ECO:0000313" key="5">
    <source>
        <dbReference type="Proteomes" id="UP001430953"/>
    </source>
</evidence>
<gene>
    <name evidence="4" type="ORF">PUN28_005133</name>
</gene>
<evidence type="ECO:0000256" key="1">
    <source>
        <dbReference type="ARBA" id="ARBA00004123"/>
    </source>
</evidence>
<dbReference type="Proteomes" id="UP001430953">
    <property type="component" value="Unassembled WGS sequence"/>
</dbReference>
<dbReference type="PANTHER" id="PTHR12687:SF4">
    <property type="entry name" value="NUCLEOLAR COMPLEX PROTEIN 2 HOMOLOG"/>
    <property type="match status" value="1"/>
</dbReference>
<dbReference type="AlphaFoldDB" id="A0AAW2GG70"/>
<dbReference type="GO" id="GO:0005730">
    <property type="term" value="C:nucleolus"/>
    <property type="evidence" value="ECO:0007669"/>
    <property type="project" value="TreeGrafter"/>
</dbReference>
<evidence type="ECO:0000256" key="2">
    <source>
        <dbReference type="ARBA" id="ARBA00005907"/>
    </source>
</evidence>
<evidence type="ECO:0000313" key="4">
    <source>
        <dbReference type="EMBL" id="KAL0126548.1"/>
    </source>
</evidence>
<proteinExistence type="inferred from homology"/>
<dbReference type="InterPro" id="IPR016024">
    <property type="entry name" value="ARM-type_fold"/>
</dbReference>
<dbReference type="GO" id="GO:0030691">
    <property type="term" value="C:Noc2p-Noc3p complex"/>
    <property type="evidence" value="ECO:0007669"/>
    <property type="project" value="TreeGrafter"/>
</dbReference>